<dbReference type="STRING" id="1195763.ABT56_19220"/>
<dbReference type="OrthoDB" id="6398637at2"/>
<proteinExistence type="predicted"/>
<name>A0A0J1GV00_9GAMM</name>
<dbReference type="PATRIC" id="fig|1195763.3.peg.4110"/>
<accession>A0A0J1GV00</accession>
<dbReference type="AlphaFoldDB" id="A0A0J1GV00"/>
<gene>
    <name evidence="1" type="ORF">ABT56_19220</name>
</gene>
<comment type="caution">
    <text evidence="1">The sequence shown here is derived from an EMBL/GenBank/DDBJ whole genome shotgun (WGS) entry which is preliminary data.</text>
</comment>
<dbReference type="RefSeq" id="WP_047880521.1">
    <property type="nucleotide sequence ID" value="NZ_LDOT01000032.1"/>
</dbReference>
<dbReference type="Proteomes" id="UP000036097">
    <property type="component" value="Unassembled WGS sequence"/>
</dbReference>
<keyword evidence="2" id="KW-1185">Reference proteome</keyword>
<dbReference type="EMBL" id="LDOT01000032">
    <property type="protein sequence ID" value="KLV03560.1"/>
    <property type="molecule type" value="Genomic_DNA"/>
</dbReference>
<reference evidence="1 2" key="1">
    <citation type="submission" date="2015-05" db="EMBL/GenBank/DDBJ databases">
        <title>Photobacterium galathea sp. nov.</title>
        <authorList>
            <person name="Machado H."/>
            <person name="Gram L."/>
        </authorList>
    </citation>
    <scope>NUCLEOTIDE SEQUENCE [LARGE SCALE GENOMIC DNA]</scope>
    <source>
        <strain evidence="1 2">CGMCC 1.12159</strain>
    </source>
</reference>
<evidence type="ECO:0000313" key="1">
    <source>
        <dbReference type="EMBL" id="KLV03560.1"/>
    </source>
</evidence>
<sequence>MSNKQTFILTVGQPYPMPLNKQMNKLGIDAGSANLFFDNTNVIQIGVNKPTKKDIRAFREKPIYAGFIYRHPCLVLYFRFASGITFECPYDHSILPSELLNVPDKMDQESRLVLQFHFFDTSTTDRKVVWLREATLNKHLTTEILDAVMMQRVNFQRDAFELAMTQIVNLDLEQAYEMSNPRIMGV</sequence>
<protein>
    <submittedName>
        <fullName evidence="1">Uncharacterized protein</fullName>
    </submittedName>
</protein>
<evidence type="ECO:0000313" key="2">
    <source>
        <dbReference type="Proteomes" id="UP000036097"/>
    </source>
</evidence>
<organism evidence="1 2">
    <name type="scientific">Photobacterium aquae</name>
    <dbReference type="NCBI Taxonomy" id="1195763"/>
    <lineage>
        <taxon>Bacteria</taxon>
        <taxon>Pseudomonadati</taxon>
        <taxon>Pseudomonadota</taxon>
        <taxon>Gammaproteobacteria</taxon>
        <taxon>Vibrionales</taxon>
        <taxon>Vibrionaceae</taxon>
        <taxon>Photobacterium</taxon>
    </lineage>
</organism>